<keyword evidence="6 10" id="KW-0472">Membrane</keyword>
<dbReference type="Gene3D" id="3.30.450.20">
    <property type="entry name" value="PAS domain"/>
    <property type="match status" value="1"/>
</dbReference>
<evidence type="ECO:0000256" key="6">
    <source>
        <dbReference type="ARBA" id="ARBA00023136"/>
    </source>
</evidence>
<organism evidence="14 15">
    <name type="scientific">Telmatospirillum siberiense</name>
    <dbReference type="NCBI Taxonomy" id="382514"/>
    <lineage>
        <taxon>Bacteria</taxon>
        <taxon>Pseudomonadati</taxon>
        <taxon>Pseudomonadota</taxon>
        <taxon>Alphaproteobacteria</taxon>
        <taxon>Rhodospirillales</taxon>
        <taxon>Rhodospirillaceae</taxon>
        <taxon>Telmatospirillum</taxon>
    </lineage>
</organism>
<dbReference type="SMART" id="SM00283">
    <property type="entry name" value="MA"/>
    <property type="match status" value="1"/>
</dbReference>
<dbReference type="Gene3D" id="1.10.287.950">
    <property type="entry name" value="Methyl-accepting chemotaxis protein"/>
    <property type="match status" value="1"/>
</dbReference>
<dbReference type="GO" id="GO:0005886">
    <property type="term" value="C:plasma membrane"/>
    <property type="evidence" value="ECO:0007669"/>
    <property type="project" value="UniProtKB-SubCell"/>
</dbReference>
<dbReference type="EMBL" id="PIUM01000017">
    <property type="protein sequence ID" value="PKU23792.1"/>
    <property type="molecule type" value="Genomic_DNA"/>
</dbReference>
<dbReference type="Proteomes" id="UP000233293">
    <property type="component" value="Unassembled WGS sequence"/>
</dbReference>
<dbReference type="SMART" id="SM00304">
    <property type="entry name" value="HAMP"/>
    <property type="match status" value="1"/>
</dbReference>
<dbReference type="PROSITE" id="PS50885">
    <property type="entry name" value="HAMP"/>
    <property type="match status" value="1"/>
</dbReference>
<dbReference type="GO" id="GO:0007165">
    <property type="term" value="P:signal transduction"/>
    <property type="evidence" value="ECO:0007669"/>
    <property type="project" value="UniProtKB-KW"/>
</dbReference>
<dbReference type="GO" id="GO:0004888">
    <property type="term" value="F:transmembrane signaling receptor activity"/>
    <property type="evidence" value="ECO:0007669"/>
    <property type="project" value="InterPro"/>
</dbReference>
<accession>A0A2N3PTR0</accession>
<evidence type="ECO:0000256" key="2">
    <source>
        <dbReference type="ARBA" id="ARBA00022475"/>
    </source>
</evidence>
<evidence type="ECO:0000256" key="4">
    <source>
        <dbReference type="ARBA" id="ARBA00022692"/>
    </source>
</evidence>
<dbReference type="InterPro" id="IPR003660">
    <property type="entry name" value="HAMP_dom"/>
</dbReference>
<evidence type="ECO:0008006" key="16">
    <source>
        <dbReference type="Google" id="ProtNLM"/>
    </source>
</evidence>
<dbReference type="PRINTS" id="PR00260">
    <property type="entry name" value="CHEMTRNSDUCR"/>
</dbReference>
<protein>
    <recommendedName>
        <fullName evidence="16">Methyl-accepting chemotaxis protein</fullName>
    </recommendedName>
</protein>
<evidence type="ECO:0000256" key="3">
    <source>
        <dbReference type="ARBA" id="ARBA00022519"/>
    </source>
</evidence>
<evidence type="ECO:0000256" key="10">
    <source>
        <dbReference type="SAM" id="Phobius"/>
    </source>
</evidence>
<evidence type="ECO:0000256" key="8">
    <source>
        <dbReference type="ARBA" id="ARBA00029447"/>
    </source>
</evidence>
<evidence type="ECO:0000256" key="7">
    <source>
        <dbReference type="ARBA" id="ARBA00023224"/>
    </source>
</evidence>
<dbReference type="InterPro" id="IPR000727">
    <property type="entry name" value="T_SNARE_dom"/>
</dbReference>
<comment type="similarity">
    <text evidence="8">Belongs to the methyl-accepting chemotaxis (MCP) protein family.</text>
</comment>
<dbReference type="InterPro" id="IPR004089">
    <property type="entry name" value="MCPsignal_dom"/>
</dbReference>
<evidence type="ECO:0000256" key="5">
    <source>
        <dbReference type="ARBA" id="ARBA00022989"/>
    </source>
</evidence>
<dbReference type="InterPro" id="IPR004090">
    <property type="entry name" value="Chemotax_Me-accpt_rcpt"/>
</dbReference>
<keyword evidence="15" id="KW-1185">Reference proteome</keyword>
<feature type="domain" description="HAMP" evidence="13">
    <location>
        <begin position="212"/>
        <end position="265"/>
    </location>
</feature>
<dbReference type="CDD" id="cd06225">
    <property type="entry name" value="HAMP"/>
    <property type="match status" value="1"/>
</dbReference>
<dbReference type="InterPro" id="IPR033480">
    <property type="entry name" value="sCache_2"/>
</dbReference>
<dbReference type="OrthoDB" id="7260004at2"/>
<dbReference type="PANTHER" id="PTHR32089:SF112">
    <property type="entry name" value="LYSOZYME-LIKE PROTEIN-RELATED"/>
    <property type="match status" value="1"/>
</dbReference>
<feature type="domain" description="Methyl-accepting transducer" evidence="11">
    <location>
        <begin position="305"/>
        <end position="541"/>
    </location>
</feature>
<evidence type="ECO:0000313" key="15">
    <source>
        <dbReference type="Proteomes" id="UP000233293"/>
    </source>
</evidence>
<dbReference type="AlphaFoldDB" id="A0A2N3PTR0"/>
<keyword evidence="5 10" id="KW-1133">Transmembrane helix</keyword>
<comment type="subcellular location">
    <subcellularLocation>
        <location evidence="1">Cell inner membrane</location>
        <topology evidence="1">Multi-pass membrane protein</topology>
    </subcellularLocation>
</comment>
<evidence type="ECO:0000259" key="12">
    <source>
        <dbReference type="PROSITE" id="PS50192"/>
    </source>
</evidence>
<keyword evidence="3" id="KW-0997">Cell inner membrane</keyword>
<evidence type="ECO:0000259" key="11">
    <source>
        <dbReference type="PROSITE" id="PS50111"/>
    </source>
</evidence>
<name>A0A2N3PTR0_9PROT</name>
<dbReference type="PROSITE" id="PS50192">
    <property type="entry name" value="T_SNARE"/>
    <property type="match status" value="1"/>
</dbReference>
<evidence type="ECO:0000256" key="1">
    <source>
        <dbReference type="ARBA" id="ARBA00004429"/>
    </source>
</evidence>
<keyword evidence="4 10" id="KW-0812">Transmembrane</keyword>
<dbReference type="Gene3D" id="6.10.340.10">
    <property type="match status" value="1"/>
</dbReference>
<feature type="domain" description="T-SNARE coiled-coil homology" evidence="12">
    <location>
        <begin position="457"/>
        <end position="519"/>
    </location>
</feature>
<evidence type="ECO:0000256" key="9">
    <source>
        <dbReference type="PROSITE-ProRule" id="PRU00284"/>
    </source>
</evidence>
<dbReference type="PROSITE" id="PS50111">
    <property type="entry name" value="CHEMOTAXIS_TRANSDUC_2"/>
    <property type="match status" value="1"/>
</dbReference>
<dbReference type="GO" id="GO:0006935">
    <property type="term" value="P:chemotaxis"/>
    <property type="evidence" value="ECO:0007669"/>
    <property type="project" value="InterPro"/>
</dbReference>
<dbReference type="SMART" id="SM01049">
    <property type="entry name" value="Cache_2"/>
    <property type="match status" value="1"/>
</dbReference>
<dbReference type="Pfam" id="PF17200">
    <property type="entry name" value="sCache_2"/>
    <property type="match status" value="1"/>
</dbReference>
<proteinExistence type="inferred from homology"/>
<keyword evidence="2" id="KW-1003">Cell membrane</keyword>
<sequence length="561" mass="59953">MRVSQSSTVRKIAALVIALLIMLVASVVYTLLDFRGSLMDARRDKVRELVLSAKGVAEYYKAKADRGELSQDEAMKQAFAAIGTIRFDGDNYFYAYDYDGVLRMIPTRPDLVGKPRLEAQSPDGVFYVKRLIEEARKGGGFYSYGYDNGGQMKKMRQKVSYGAGLDGWRLAFGAGIYADDVDEVFWDKVVEFGGVSLVLLIISLVFAFYIARSIAAPLGEIGGAMAELAKGDTSVSLRYAERNDEIGLMARSVQVFKDGIIEANHLSRQREVEQAEKEQRVSRIAKLAETFDASAGSVIDKVASAAEAMQSTANSMSAAAEQTSQQAASATTAAHQASQNVQTVASAADELSSSILEISRQVSQAAQVSQKAVGQADRTGEIVGGLETAARRIGEVVKLINDIASQTNLLALNATIEAARAGDAGKGFAVVANEVKSLANQTTRATEDISQQISAVQQATSEAVQAITAITVTIQDINQISGNIASAVEEQGAATQEIARNVEQAASGTGVVSQNIQGVNEAARIAGNGSREVMSASTELSRESEQMRLLIHGFIEDMRKA</sequence>
<comment type="caution">
    <text evidence="14">The sequence shown here is derived from an EMBL/GenBank/DDBJ whole genome shotgun (WGS) entry which is preliminary data.</text>
</comment>
<dbReference type="SUPFAM" id="SSF58104">
    <property type="entry name" value="Methyl-accepting chemotaxis protein (MCP) signaling domain"/>
    <property type="match status" value="1"/>
</dbReference>
<gene>
    <name evidence="14" type="ORF">CWS72_15000</name>
</gene>
<feature type="transmembrane region" description="Helical" evidence="10">
    <location>
        <begin position="12"/>
        <end position="32"/>
    </location>
</feature>
<dbReference type="Pfam" id="PF00015">
    <property type="entry name" value="MCPsignal"/>
    <property type="match status" value="1"/>
</dbReference>
<dbReference type="RefSeq" id="WP_101251428.1">
    <property type="nucleotide sequence ID" value="NZ_PIUM01000017.1"/>
</dbReference>
<evidence type="ECO:0000313" key="14">
    <source>
        <dbReference type="EMBL" id="PKU23792.1"/>
    </source>
</evidence>
<dbReference type="Pfam" id="PF00672">
    <property type="entry name" value="HAMP"/>
    <property type="match status" value="1"/>
</dbReference>
<evidence type="ECO:0000259" key="13">
    <source>
        <dbReference type="PROSITE" id="PS50885"/>
    </source>
</evidence>
<dbReference type="PANTHER" id="PTHR32089">
    <property type="entry name" value="METHYL-ACCEPTING CHEMOTAXIS PROTEIN MCPB"/>
    <property type="match status" value="1"/>
</dbReference>
<keyword evidence="7 9" id="KW-0807">Transducer</keyword>
<reference evidence="15" key="1">
    <citation type="submission" date="2017-12" db="EMBL/GenBank/DDBJ databases">
        <title>Draft genome sequence of Telmatospirillum siberiense 26-4b1T, an acidotolerant peatland alphaproteobacterium potentially involved in sulfur cycling.</title>
        <authorList>
            <person name="Hausmann B."/>
            <person name="Pjevac P."/>
            <person name="Schreck K."/>
            <person name="Herbold C.W."/>
            <person name="Daims H."/>
            <person name="Wagner M."/>
            <person name="Pester M."/>
            <person name="Loy A."/>
        </authorList>
    </citation>
    <scope>NUCLEOTIDE SEQUENCE [LARGE SCALE GENOMIC DNA]</scope>
    <source>
        <strain evidence="15">26-4b1</strain>
    </source>
</reference>